<evidence type="ECO:0000259" key="8">
    <source>
        <dbReference type="Pfam" id="PF13802"/>
    </source>
</evidence>
<dbReference type="Pfam" id="PF13802">
    <property type="entry name" value="Gal_mutarotas_2"/>
    <property type="match status" value="1"/>
</dbReference>
<comment type="similarity">
    <text evidence="1 6">Belongs to the glycosyl hydrolase 31 family.</text>
</comment>
<dbReference type="InterPro" id="IPR025887">
    <property type="entry name" value="Glyco_hydro_31_N_dom"/>
</dbReference>
<dbReference type="InterPro" id="IPR017853">
    <property type="entry name" value="GH"/>
</dbReference>
<dbReference type="CDD" id="cd06593">
    <property type="entry name" value="GH31_xylosidase_YicI"/>
    <property type="match status" value="1"/>
</dbReference>
<evidence type="ECO:0000256" key="5">
    <source>
        <dbReference type="ARBA" id="ARBA00066962"/>
    </source>
</evidence>
<comment type="caution">
    <text evidence="10">The sequence shown here is derived from an EMBL/GenBank/DDBJ whole genome shotgun (WGS) entry which is preliminary data.</text>
</comment>
<dbReference type="InterPro" id="IPR000322">
    <property type="entry name" value="Glyco_hydro_31_TIM"/>
</dbReference>
<comment type="catalytic activity">
    <reaction evidence="4">
        <text>Hydrolysis of terminal, non-reducing alpha-D-xylose residues with release of alpha-D-xylose.</text>
        <dbReference type="EC" id="3.2.1.177"/>
    </reaction>
</comment>
<keyword evidence="11" id="KW-1185">Reference proteome</keyword>
<evidence type="ECO:0000256" key="2">
    <source>
        <dbReference type="ARBA" id="ARBA00022801"/>
    </source>
</evidence>
<dbReference type="Gene3D" id="2.60.40.1180">
    <property type="entry name" value="Golgi alpha-mannosidase II"/>
    <property type="match status" value="2"/>
</dbReference>
<evidence type="ECO:0000259" key="7">
    <source>
        <dbReference type="Pfam" id="PF01055"/>
    </source>
</evidence>
<dbReference type="SUPFAM" id="SSF51445">
    <property type="entry name" value="(Trans)glycosidases"/>
    <property type="match status" value="1"/>
</dbReference>
<reference evidence="10" key="1">
    <citation type="submission" date="2016-02" db="EMBL/GenBank/DDBJ databases">
        <title>Genome sequence of Bacillus trypoxylicola KCTC 13244(T).</title>
        <authorList>
            <person name="Jeong H."/>
            <person name="Park S.-H."/>
            <person name="Choi S.-K."/>
        </authorList>
    </citation>
    <scope>NUCLEOTIDE SEQUENCE [LARGE SCALE GENOMIC DNA]</scope>
    <source>
        <strain evidence="10">KCTC 13244</strain>
    </source>
</reference>
<evidence type="ECO:0000313" key="11">
    <source>
        <dbReference type="Proteomes" id="UP000075806"/>
    </source>
</evidence>
<dbReference type="InterPro" id="IPR013780">
    <property type="entry name" value="Glyco_hydro_b"/>
</dbReference>
<dbReference type="GO" id="GO:0005975">
    <property type="term" value="P:carbohydrate metabolic process"/>
    <property type="evidence" value="ECO:0007669"/>
    <property type="project" value="InterPro"/>
</dbReference>
<keyword evidence="3 6" id="KW-0326">Glycosidase</keyword>
<feature type="domain" description="Glycoside hydrolase family 31 TIM barrel" evidence="7">
    <location>
        <begin position="259"/>
        <end position="574"/>
    </location>
</feature>
<dbReference type="Proteomes" id="UP000075806">
    <property type="component" value="Unassembled WGS sequence"/>
</dbReference>
<evidence type="ECO:0000256" key="1">
    <source>
        <dbReference type="ARBA" id="ARBA00007806"/>
    </source>
</evidence>
<dbReference type="CDD" id="cd14752">
    <property type="entry name" value="GH31_N"/>
    <property type="match status" value="1"/>
</dbReference>
<feature type="domain" description="Glycoside hydrolase family 31 N-terminal" evidence="8">
    <location>
        <begin position="55"/>
        <end position="215"/>
    </location>
</feature>
<dbReference type="GO" id="GO:0061634">
    <property type="term" value="F:alpha-D-xyloside xylohydrolase"/>
    <property type="evidence" value="ECO:0007669"/>
    <property type="project" value="UniProtKB-EC"/>
</dbReference>
<dbReference type="InterPro" id="IPR048395">
    <property type="entry name" value="Glyco_hydro_31_C"/>
</dbReference>
<dbReference type="NCBIfam" id="NF007940">
    <property type="entry name" value="PRK10658.1"/>
    <property type="match status" value="1"/>
</dbReference>
<dbReference type="EC" id="3.2.1.177" evidence="5"/>
<dbReference type="RefSeq" id="WP_061948933.1">
    <property type="nucleotide sequence ID" value="NZ_LTAO01000018.1"/>
</dbReference>
<protein>
    <recommendedName>
        <fullName evidence="5">alpha-D-xyloside xylohydrolase</fullName>
        <ecNumber evidence="5">3.2.1.177</ecNumber>
    </recommendedName>
</protein>
<dbReference type="InterPro" id="IPR011013">
    <property type="entry name" value="Gal_mutarotase_sf_dom"/>
</dbReference>
<dbReference type="SUPFAM" id="SSF74650">
    <property type="entry name" value="Galactose mutarotase-like"/>
    <property type="match status" value="1"/>
</dbReference>
<name>A0A162DQD6_9BACI</name>
<feature type="domain" description="Glycosyl hydrolase family 31 C-terminal" evidence="9">
    <location>
        <begin position="583"/>
        <end position="668"/>
    </location>
</feature>
<dbReference type="STRING" id="519424.AZF04_19450"/>
<dbReference type="Gene3D" id="2.60.40.1760">
    <property type="entry name" value="glycosyl hydrolase (family 31)"/>
    <property type="match status" value="1"/>
</dbReference>
<dbReference type="Pfam" id="PF21365">
    <property type="entry name" value="Glyco_hydro_31_3rd"/>
    <property type="match status" value="1"/>
</dbReference>
<organism evidence="10 11">
    <name type="scientific">Alkalihalobacillus trypoxylicola</name>
    <dbReference type="NCBI Taxonomy" id="519424"/>
    <lineage>
        <taxon>Bacteria</taxon>
        <taxon>Bacillati</taxon>
        <taxon>Bacillota</taxon>
        <taxon>Bacilli</taxon>
        <taxon>Bacillales</taxon>
        <taxon>Bacillaceae</taxon>
        <taxon>Alkalihalobacillus</taxon>
    </lineage>
</organism>
<evidence type="ECO:0000259" key="9">
    <source>
        <dbReference type="Pfam" id="PF21365"/>
    </source>
</evidence>
<accession>A0A162DQD6</accession>
<evidence type="ECO:0000313" key="10">
    <source>
        <dbReference type="EMBL" id="KYG30552.1"/>
    </source>
</evidence>
<dbReference type="PANTHER" id="PTHR43053">
    <property type="entry name" value="GLYCOSIDASE FAMILY 31"/>
    <property type="match status" value="1"/>
</dbReference>
<gene>
    <name evidence="10" type="ORF">AZF04_19450</name>
</gene>
<dbReference type="InterPro" id="IPR050985">
    <property type="entry name" value="Alpha-glycosidase_related"/>
</dbReference>
<evidence type="ECO:0000256" key="4">
    <source>
        <dbReference type="ARBA" id="ARBA00052064"/>
    </source>
</evidence>
<dbReference type="Pfam" id="PF01055">
    <property type="entry name" value="Glyco_hydro_31_2nd"/>
    <property type="match status" value="1"/>
</dbReference>
<dbReference type="SUPFAM" id="SSF117125">
    <property type="entry name" value="Putative glucosidase YicI, C-terminal domain"/>
    <property type="match status" value="1"/>
</dbReference>
<proteinExistence type="inferred from homology"/>
<dbReference type="AlphaFoldDB" id="A0A162DQD6"/>
<dbReference type="EMBL" id="LTAO01000018">
    <property type="protein sequence ID" value="KYG30552.1"/>
    <property type="molecule type" value="Genomic_DNA"/>
</dbReference>
<evidence type="ECO:0000256" key="6">
    <source>
        <dbReference type="RuleBase" id="RU361185"/>
    </source>
</evidence>
<dbReference type="PANTHER" id="PTHR43053:SF4">
    <property type="entry name" value="MYOGENESIS-REGULATING GLYCOSIDASE"/>
    <property type="match status" value="1"/>
</dbReference>
<dbReference type="OrthoDB" id="176168at2"/>
<dbReference type="Gene3D" id="3.20.20.80">
    <property type="entry name" value="Glycosidases"/>
    <property type="match status" value="1"/>
</dbReference>
<evidence type="ECO:0000256" key="3">
    <source>
        <dbReference type="ARBA" id="ARBA00023295"/>
    </source>
</evidence>
<sequence>MKIIDGNWMLQPGIQLIPAVQHYETIIDKHKVTFYVAPRDVTNRYSQLDVSLLTVELTSPLEDIIKVKVYHHKGIKNAGPNFELNSEKNQGTIEREEKSVLFSNGQLKAHVQTGEHWGIQFFNGNQPITSTEMKSMAYVTDQEGNHYMREELSLSVSEKIYGLGERFTPFIKNGQVVDIWNEDGGTSTEQSYKNIPFYLSNKGYGVFINQPEKVSLEVGSERVSKVQFSVEGESLEYFIIGGKSLKKVLENYTTLTGKPSLPPAWSFGLWLSTSFTTNYDEKTVTQFVEGMKEREIPLRVFHFDCFWMKGLHWSDFEWDQRVFPDPKGMLERLKDKNNLQICVWINPYIAQQSSLFDEGVEKGYFVKTANGDVWQWDRWQPGMALVDFTNPDACHWFKNKLRALISMGVDSFKTDFGERIPTDVIYHNQENPFKMHNYYTYLYNQSVFEVLQEEKGENEAVLFARSATVGGQKFPVHWGGDCYASYESMAESLRGGLSLGLSGFGFWSHDIGGFEQNATPDLFKRWVAFGLLSSHSRLHGNQSYRVPWMYDEEAAEVTKFFSKLKNQLMPYLFTEAVASHTHGLPMMRAMILEFQKDMTCHYLDQQYMLGSHLLVAPIFNENHKGHFYLPEGSWTHLLTNEVLEGGKWYEEEYHYFSLPLFVREQSIIALGKDKYVPDYQYEQEHEWHVFSLSNNREASAVLHDQNGKKAIEVTAKRENNRYTFSWDTVQSLSDMTFILRNIHSNDVKVENENCQLLEHPLGTLVKAEASSGVVSVRIF</sequence>
<dbReference type="SUPFAM" id="SSF51011">
    <property type="entry name" value="Glycosyl hydrolase domain"/>
    <property type="match status" value="1"/>
</dbReference>
<dbReference type="FunFam" id="3.20.20.80:FF:000053">
    <property type="entry name" value="Alpha-xylosidase YicI"/>
    <property type="match status" value="1"/>
</dbReference>
<dbReference type="GO" id="GO:0030246">
    <property type="term" value="F:carbohydrate binding"/>
    <property type="evidence" value="ECO:0007669"/>
    <property type="project" value="InterPro"/>
</dbReference>
<keyword evidence="2 6" id="KW-0378">Hydrolase</keyword>